<dbReference type="PANTHER" id="PTHR15004">
    <property type="entry name" value="GLUTAMYL-TRNA(GLN) AMIDOTRANSFERASE SUBUNIT C, MITOCHONDRIAL"/>
    <property type="match status" value="1"/>
</dbReference>
<accession>A0ABX3IMU6</accession>
<comment type="subunit">
    <text evidence="1">Heterotrimer of A, B and C subunits.</text>
</comment>
<comment type="function">
    <text evidence="1">Allows the formation of correctly charged Asn-tRNA(Asn) or Gln-tRNA(Gln) through the transamidation of misacylated Asp-tRNA(Asn) or Glu-tRNA(Gln) in organisms which lack either or both of asparaginyl-tRNA or glutaminyl-tRNA synthetases. The reaction takes place in the presence of glutamine and ATP through an activated phospho-Asp-tRNA(Asn) or phospho-Glu-tRNA(Gln).</text>
</comment>
<organism evidence="2 3">
    <name type="scientific">Thermosipho affectus</name>
    <dbReference type="NCBI Taxonomy" id="660294"/>
    <lineage>
        <taxon>Bacteria</taxon>
        <taxon>Thermotogati</taxon>
        <taxon>Thermotogota</taxon>
        <taxon>Thermotogae</taxon>
        <taxon>Thermotogales</taxon>
        <taxon>Fervidobacteriaceae</taxon>
        <taxon>Thermosipho</taxon>
    </lineage>
</organism>
<dbReference type="EC" id="6.3.5.-" evidence="1"/>
<protein>
    <recommendedName>
        <fullName evidence="1">Aspartyl/glutamyl-tRNA(Asn/Gln) amidotransferase subunit C</fullName>
        <shortName evidence="1">Asp/Glu-ADT subunit C</shortName>
        <ecNumber evidence="1">6.3.5.-</ecNumber>
    </recommendedName>
</protein>
<reference evidence="2 3" key="1">
    <citation type="submission" date="2015-06" db="EMBL/GenBank/DDBJ databases">
        <title>Genome sequencing of Thermotogales isolates from hydrothermal vents.</title>
        <authorList>
            <person name="Haverkamp T.H."/>
            <person name="Kublanov I.V."/>
            <person name="Nesbo C.L."/>
        </authorList>
    </citation>
    <scope>NUCLEOTIDE SEQUENCE [LARGE SCALE GENOMIC DNA]</scope>
    <source>
        <strain evidence="3">ik275mar</strain>
    </source>
</reference>
<dbReference type="InterPro" id="IPR003837">
    <property type="entry name" value="GatC"/>
</dbReference>
<keyword evidence="3" id="KW-1185">Reference proteome</keyword>
<sequence length="93" mass="11210">MTIDKKLVKDIAFLARLEISNEEKFIEEMQKIVDYFELLNEVDTEGVEPMYTPIEERYKLSERNRKDFEDAELIRNNFPKRENNYLKVPGIHK</sequence>
<dbReference type="EMBL" id="LBFC01000006">
    <property type="protein sequence ID" value="ONN27822.1"/>
    <property type="molecule type" value="Genomic_DNA"/>
</dbReference>
<keyword evidence="1" id="KW-0648">Protein biosynthesis</keyword>
<proteinExistence type="inferred from homology"/>
<dbReference type="PANTHER" id="PTHR15004:SF0">
    <property type="entry name" value="GLUTAMYL-TRNA(GLN) AMIDOTRANSFERASE SUBUNIT C, MITOCHONDRIAL"/>
    <property type="match status" value="1"/>
</dbReference>
<keyword evidence="1" id="KW-0067">ATP-binding</keyword>
<keyword evidence="1" id="KW-0547">Nucleotide-binding</keyword>
<comment type="catalytic activity">
    <reaction evidence="1">
        <text>L-glutamyl-tRNA(Gln) + L-glutamine + ATP + H2O = L-glutaminyl-tRNA(Gln) + L-glutamate + ADP + phosphate + H(+)</text>
        <dbReference type="Rhea" id="RHEA:17521"/>
        <dbReference type="Rhea" id="RHEA-COMP:9681"/>
        <dbReference type="Rhea" id="RHEA-COMP:9684"/>
        <dbReference type="ChEBI" id="CHEBI:15377"/>
        <dbReference type="ChEBI" id="CHEBI:15378"/>
        <dbReference type="ChEBI" id="CHEBI:29985"/>
        <dbReference type="ChEBI" id="CHEBI:30616"/>
        <dbReference type="ChEBI" id="CHEBI:43474"/>
        <dbReference type="ChEBI" id="CHEBI:58359"/>
        <dbReference type="ChEBI" id="CHEBI:78520"/>
        <dbReference type="ChEBI" id="CHEBI:78521"/>
        <dbReference type="ChEBI" id="CHEBI:456216"/>
    </reaction>
</comment>
<comment type="caution">
    <text evidence="2">The sequence shown here is derived from an EMBL/GenBank/DDBJ whole genome shotgun (WGS) entry which is preliminary data.</text>
</comment>
<name>A0ABX3IMU6_9BACT</name>
<dbReference type="Proteomes" id="UP000242616">
    <property type="component" value="Unassembled WGS sequence"/>
</dbReference>
<comment type="similarity">
    <text evidence="1">Belongs to the GatC family.</text>
</comment>
<dbReference type="InterPro" id="IPR036113">
    <property type="entry name" value="Asp/Glu-ADT_sf_sub_c"/>
</dbReference>
<evidence type="ECO:0000313" key="3">
    <source>
        <dbReference type="Proteomes" id="UP000242616"/>
    </source>
</evidence>
<dbReference type="SUPFAM" id="SSF141000">
    <property type="entry name" value="Glu-tRNAGln amidotransferase C subunit"/>
    <property type="match status" value="1"/>
</dbReference>
<dbReference type="RefSeq" id="WP_077197932.1">
    <property type="nucleotide sequence ID" value="NZ_LBFC01000006.1"/>
</dbReference>
<dbReference type="HAMAP" id="MF_00122">
    <property type="entry name" value="GatC"/>
    <property type="match status" value="1"/>
</dbReference>
<dbReference type="Pfam" id="PF02686">
    <property type="entry name" value="GatC"/>
    <property type="match status" value="1"/>
</dbReference>
<keyword evidence="1" id="KW-0436">Ligase</keyword>
<comment type="catalytic activity">
    <reaction evidence="1">
        <text>L-aspartyl-tRNA(Asn) + L-glutamine + ATP + H2O = L-asparaginyl-tRNA(Asn) + L-glutamate + ADP + phosphate + 2 H(+)</text>
        <dbReference type="Rhea" id="RHEA:14513"/>
        <dbReference type="Rhea" id="RHEA-COMP:9674"/>
        <dbReference type="Rhea" id="RHEA-COMP:9677"/>
        <dbReference type="ChEBI" id="CHEBI:15377"/>
        <dbReference type="ChEBI" id="CHEBI:15378"/>
        <dbReference type="ChEBI" id="CHEBI:29985"/>
        <dbReference type="ChEBI" id="CHEBI:30616"/>
        <dbReference type="ChEBI" id="CHEBI:43474"/>
        <dbReference type="ChEBI" id="CHEBI:58359"/>
        <dbReference type="ChEBI" id="CHEBI:78515"/>
        <dbReference type="ChEBI" id="CHEBI:78516"/>
        <dbReference type="ChEBI" id="CHEBI:456216"/>
    </reaction>
</comment>
<evidence type="ECO:0000313" key="2">
    <source>
        <dbReference type="EMBL" id="ONN27822.1"/>
    </source>
</evidence>
<dbReference type="Gene3D" id="1.10.20.60">
    <property type="entry name" value="Glu-tRNAGln amidotransferase C subunit, N-terminal domain"/>
    <property type="match status" value="1"/>
</dbReference>
<dbReference type="NCBIfam" id="TIGR00135">
    <property type="entry name" value="gatC"/>
    <property type="match status" value="1"/>
</dbReference>
<gene>
    <name evidence="1" type="primary">gatC</name>
    <name evidence="2" type="ORF">XJ44_02320</name>
</gene>
<evidence type="ECO:0000256" key="1">
    <source>
        <dbReference type="HAMAP-Rule" id="MF_00122"/>
    </source>
</evidence>